<sequence length="56" mass="6710">MNLREMENRIEGMRETLLKSAAAFGRNDERVLETSQQLDHLLNIYWYAKRKLKKTV</sequence>
<name>A0ABV5AX46_9BACL</name>
<evidence type="ECO:0000313" key="1">
    <source>
        <dbReference type="EMBL" id="MFB5268787.1"/>
    </source>
</evidence>
<dbReference type="PANTHER" id="PTHR41263:SF1">
    <property type="entry name" value="ASPARTYL-PHOSPHATE PHOSPHATASE YISI"/>
    <property type="match status" value="1"/>
</dbReference>
<dbReference type="PANTHER" id="PTHR41263">
    <property type="entry name" value="ASPARTYL-PHOSPHATE PHOSPHATASE YISI"/>
    <property type="match status" value="1"/>
</dbReference>
<dbReference type="InterPro" id="IPR036638">
    <property type="entry name" value="HLH_DNA-bd_sf"/>
</dbReference>
<dbReference type="EMBL" id="JBHHMI010000020">
    <property type="protein sequence ID" value="MFB5268787.1"/>
    <property type="molecule type" value="Genomic_DNA"/>
</dbReference>
<evidence type="ECO:0000313" key="2">
    <source>
        <dbReference type="Proteomes" id="UP001580346"/>
    </source>
</evidence>
<accession>A0ABV5AX46</accession>
<dbReference type="InterPro" id="IPR053028">
    <property type="entry name" value="Spo0E-like_phosphatase"/>
</dbReference>
<dbReference type="RefSeq" id="WP_375357065.1">
    <property type="nucleotide sequence ID" value="NZ_JBHHMI010000020.1"/>
</dbReference>
<dbReference type="InterPro" id="IPR037208">
    <property type="entry name" value="Spo0E-like_sf"/>
</dbReference>
<organism evidence="1 2">
    <name type="scientific">Paenibacillus enshidis</name>
    <dbReference type="NCBI Taxonomy" id="1458439"/>
    <lineage>
        <taxon>Bacteria</taxon>
        <taxon>Bacillati</taxon>
        <taxon>Bacillota</taxon>
        <taxon>Bacilli</taxon>
        <taxon>Bacillales</taxon>
        <taxon>Paenibacillaceae</taxon>
        <taxon>Paenibacillus</taxon>
    </lineage>
</organism>
<dbReference type="InterPro" id="IPR018540">
    <property type="entry name" value="Spo0E-like"/>
</dbReference>
<dbReference type="SUPFAM" id="SSF140500">
    <property type="entry name" value="BAS1536-like"/>
    <property type="match status" value="1"/>
</dbReference>
<protein>
    <submittedName>
        <fullName evidence="1">Spo0E family sporulation regulatory protein-aspartic acid phosphatase</fullName>
    </submittedName>
</protein>
<dbReference type="Gene3D" id="4.10.280.10">
    <property type="entry name" value="Helix-loop-helix DNA-binding domain"/>
    <property type="match status" value="1"/>
</dbReference>
<comment type="caution">
    <text evidence="1">The sequence shown here is derived from an EMBL/GenBank/DDBJ whole genome shotgun (WGS) entry which is preliminary data.</text>
</comment>
<keyword evidence="2" id="KW-1185">Reference proteome</keyword>
<proteinExistence type="predicted"/>
<gene>
    <name evidence="1" type="ORF">ACE41H_18650</name>
</gene>
<dbReference type="Proteomes" id="UP001580346">
    <property type="component" value="Unassembled WGS sequence"/>
</dbReference>
<reference evidence="1 2" key="1">
    <citation type="submission" date="2024-09" db="EMBL/GenBank/DDBJ databases">
        <title>Paenibacillus zeirhizospherea sp. nov., isolated from surface of the maize (Zea mays) roots in a horticulture field, Hungary.</title>
        <authorList>
            <person name="Marton D."/>
            <person name="Farkas M."/>
            <person name="Bedics A."/>
            <person name="Toth E."/>
            <person name="Tancsics A."/>
            <person name="Boka K."/>
            <person name="Maroti G."/>
            <person name="Kriszt B."/>
            <person name="Cserhati M."/>
        </authorList>
    </citation>
    <scope>NUCLEOTIDE SEQUENCE [LARGE SCALE GENOMIC DNA]</scope>
    <source>
        <strain evidence="1 2">KCTC 33519</strain>
    </source>
</reference>
<dbReference type="Pfam" id="PF09388">
    <property type="entry name" value="SpoOE-like"/>
    <property type="match status" value="1"/>
</dbReference>